<reference evidence="5" key="1">
    <citation type="submission" date="2022-03" db="EMBL/GenBank/DDBJ databases">
        <authorList>
            <person name="Sayadi A."/>
        </authorList>
    </citation>
    <scope>NUCLEOTIDE SEQUENCE</scope>
</reference>
<name>A0A9P0MJH0_ACAOB</name>
<evidence type="ECO:0000256" key="3">
    <source>
        <dbReference type="ARBA" id="ARBA00023235"/>
    </source>
</evidence>
<dbReference type="GO" id="GO:1990481">
    <property type="term" value="P:mRNA pseudouridine synthesis"/>
    <property type="evidence" value="ECO:0007669"/>
    <property type="project" value="TreeGrafter"/>
</dbReference>
<dbReference type="NCBIfam" id="TIGR00071">
    <property type="entry name" value="hisT_truA"/>
    <property type="match status" value="1"/>
</dbReference>
<comment type="caution">
    <text evidence="5">The sequence shown here is derived from an EMBL/GenBank/DDBJ whole genome shotgun (WGS) entry which is preliminary data.</text>
</comment>
<dbReference type="GO" id="GO:0005634">
    <property type="term" value="C:nucleus"/>
    <property type="evidence" value="ECO:0007669"/>
    <property type="project" value="TreeGrafter"/>
</dbReference>
<evidence type="ECO:0000259" key="4">
    <source>
        <dbReference type="Pfam" id="PF01416"/>
    </source>
</evidence>
<dbReference type="InterPro" id="IPR020094">
    <property type="entry name" value="TruA/RsuA/RluB/E/F_N"/>
</dbReference>
<dbReference type="InterPro" id="IPR020103">
    <property type="entry name" value="PsdUridine_synth_cat_dom_sf"/>
</dbReference>
<dbReference type="InterPro" id="IPR001406">
    <property type="entry name" value="PsdUridine_synth_TruA"/>
</dbReference>
<dbReference type="InterPro" id="IPR020097">
    <property type="entry name" value="PsdUridine_synth_TruA_a/b_dom"/>
</dbReference>
<dbReference type="InterPro" id="IPR041707">
    <property type="entry name" value="Pus3-like"/>
</dbReference>
<organism evidence="5 6">
    <name type="scientific">Acanthoscelides obtectus</name>
    <name type="common">Bean weevil</name>
    <name type="synonym">Bruchus obtectus</name>
    <dbReference type="NCBI Taxonomy" id="200917"/>
    <lineage>
        <taxon>Eukaryota</taxon>
        <taxon>Metazoa</taxon>
        <taxon>Ecdysozoa</taxon>
        <taxon>Arthropoda</taxon>
        <taxon>Hexapoda</taxon>
        <taxon>Insecta</taxon>
        <taxon>Pterygota</taxon>
        <taxon>Neoptera</taxon>
        <taxon>Endopterygota</taxon>
        <taxon>Coleoptera</taxon>
        <taxon>Polyphaga</taxon>
        <taxon>Cucujiformia</taxon>
        <taxon>Chrysomeloidea</taxon>
        <taxon>Chrysomelidae</taxon>
        <taxon>Bruchinae</taxon>
        <taxon>Bruchini</taxon>
        <taxon>Acanthoscelides</taxon>
    </lineage>
</organism>
<accession>A0A9P0MJH0</accession>
<evidence type="ECO:0000256" key="2">
    <source>
        <dbReference type="ARBA" id="ARBA00022694"/>
    </source>
</evidence>
<keyword evidence="2" id="KW-0819">tRNA processing</keyword>
<dbReference type="AlphaFoldDB" id="A0A9P0MJH0"/>
<protein>
    <recommendedName>
        <fullName evidence="4">Pseudouridine synthase I TruA alpha/beta domain-containing protein</fullName>
    </recommendedName>
</protein>
<dbReference type="GO" id="GO:0005737">
    <property type="term" value="C:cytoplasm"/>
    <property type="evidence" value="ECO:0007669"/>
    <property type="project" value="TreeGrafter"/>
</dbReference>
<dbReference type="Gene3D" id="3.30.70.580">
    <property type="entry name" value="Pseudouridine synthase I, catalytic domain, N-terminal subdomain"/>
    <property type="match status" value="1"/>
</dbReference>
<dbReference type="SUPFAM" id="SSF55120">
    <property type="entry name" value="Pseudouridine synthase"/>
    <property type="match status" value="1"/>
</dbReference>
<dbReference type="FunFam" id="3.30.70.580:FF:000007">
    <property type="entry name" value="tRNA pseudouridine synthase"/>
    <property type="match status" value="1"/>
</dbReference>
<dbReference type="GO" id="GO:0003723">
    <property type="term" value="F:RNA binding"/>
    <property type="evidence" value="ECO:0007669"/>
    <property type="project" value="InterPro"/>
</dbReference>
<dbReference type="Proteomes" id="UP001152888">
    <property type="component" value="Unassembled WGS sequence"/>
</dbReference>
<evidence type="ECO:0000313" key="5">
    <source>
        <dbReference type="EMBL" id="CAH2013699.1"/>
    </source>
</evidence>
<dbReference type="PANTHER" id="PTHR11142">
    <property type="entry name" value="PSEUDOURIDYLATE SYNTHASE"/>
    <property type="match status" value="1"/>
</dbReference>
<comment type="similarity">
    <text evidence="1">Belongs to the tRNA pseudouridine synthase TruA family.</text>
</comment>
<feature type="domain" description="Pseudouridine synthase I TruA alpha/beta" evidence="4">
    <location>
        <begin position="202"/>
        <end position="315"/>
    </location>
</feature>
<dbReference type="GO" id="GO:0009982">
    <property type="term" value="F:pseudouridine synthase activity"/>
    <property type="evidence" value="ECO:0007669"/>
    <property type="project" value="InterPro"/>
</dbReference>
<gene>
    <name evidence="5" type="ORF">ACAOBT_LOCUS33625</name>
</gene>
<dbReference type="Gene3D" id="3.30.70.660">
    <property type="entry name" value="Pseudouridine synthase I, catalytic domain, C-terminal subdomain"/>
    <property type="match status" value="1"/>
</dbReference>
<proteinExistence type="inferred from homology"/>
<dbReference type="GO" id="GO:0031119">
    <property type="term" value="P:tRNA pseudouridine synthesis"/>
    <property type="evidence" value="ECO:0007669"/>
    <property type="project" value="TreeGrafter"/>
</dbReference>
<sequence length="414" mass="48118">MEMDNTCNILVEEELQNCSKEELIAKVKALKAHNFQLKSILQKSEKQCTNTDQKEFDFSKHNSRHILLRILYLGWDYKGFVVQENTLDTIEHHLFKALLKTRLIKDRSTSNYHRCGRTDKGVSSYGQTISITVRSNLQPENDNIYGEMNYCKILNRVLPDNIQCVAWSPVSDEFSSRFDCKSRSYKYYFPKGRLNVELMRDASRKLVGSHDFRNLCKMDVGNGVTEFVRNITAITIAPLKSSDPEDEYTMYVIKIQANAFLWHQIRCILGVLLLVAQGKEQPSIVDQLLDITKHPRKPEYGMASEVPLNLFYCEYGDTKWQYDKETVRQVLEKLQSCWTFTAIKQNMIRDMIDSLMTETSMDNTQCFSENLLQGVRQKNYIPLLKRKTCLSLEEKMRSCKRGKKMVLLSINGDK</sequence>
<evidence type="ECO:0000256" key="1">
    <source>
        <dbReference type="ARBA" id="ARBA00009375"/>
    </source>
</evidence>
<keyword evidence="6" id="KW-1185">Reference proteome</keyword>
<keyword evidence="3" id="KW-0413">Isomerase</keyword>
<dbReference type="PANTHER" id="PTHR11142:SF5">
    <property type="entry name" value="TRNA PSEUDOURIDINE(38_39) SYNTHASE"/>
    <property type="match status" value="1"/>
</dbReference>
<dbReference type="HAMAP" id="MF_00171">
    <property type="entry name" value="TruA"/>
    <property type="match status" value="1"/>
</dbReference>
<dbReference type="EMBL" id="CAKOFQ010008364">
    <property type="protein sequence ID" value="CAH2013699.1"/>
    <property type="molecule type" value="Genomic_DNA"/>
</dbReference>
<dbReference type="InterPro" id="IPR020095">
    <property type="entry name" value="PsdUridine_synth_TruA_C"/>
</dbReference>
<dbReference type="CDD" id="cd02569">
    <property type="entry name" value="PseudoU_synth_ScPus3"/>
    <property type="match status" value="1"/>
</dbReference>
<dbReference type="OrthoDB" id="25767at2759"/>
<evidence type="ECO:0000313" key="6">
    <source>
        <dbReference type="Proteomes" id="UP001152888"/>
    </source>
</evidence>
<dbReference type="Pfam" id="PF01416">
    <property type="entry name" value="PseudoU_synth_1"/>
    <property type="match status" value="1"/>
</dbReference>